<accession>A0A8S1GTF9</accession>
<evidence type="ECO:0000256" key="4">
    <source>
        <dbReference type="ARBA" id="ARBA00022833"/>
    </source>
</evidence>
<evidence type="ECO:0000256" key="5">
    <source>
        <dbReference type="PROSITE-ProRule" id="PRU00546"/>
    </source>
</evidence>
<dbReference type="Pfam" id="PF00684">
    <property type="entry name" value="DnaJ_CXXCXGXG"/>
    <property type="match status" value="1"/>
</dbReference>
<dbReference type="SUPFAM" id="SSF46565">
    <property type="entry name" value="Chaperone J-domain"/>
    <property type="match status" value="1"/>
</dbReference>
<evidence type="ECO:0000313" key="8">
    <source>
        <dbReference type="EMBL" id="CAD6186886.1"/>
    </source>
</evidence>
<keyword evidence="2" id="KW-0677">Repeat</keyword>
<evidence type="ECO:0000256" key="6">
    <source>
        <dbReference type="SAM" id="MobiDB-lite"/>
    </source>
</evidence>
<dbReference type="FunFam" id="2.60.260.20:FF:000003">
    <property type="entry name" value="DnaJ subfamily A member 2"/>
    <property type="match status" value="1"/>
</dbReference>
<dbReference type="Gene3D" id="2.10.230.10">
    <property type="entry name" value="Heat shock protein DnaJ, cysteine-rich domain"/>
    <property type="match status" value="1"/>
</dbReference>
<comment type="caution">
    <text evidence="8">The sequence shown here is derived from an EMBL/GenBank/DDBJ whole genome shotgun (WGS) entry which is preliminary data.</text>
</comment>
<dbReference type="Gene3D" id="2.60.260.20">
    <property type="entry name" value="Urease metallochaperone UreE, N-terminal domain"/>
    <property type="match status" value="2"/>
</dbReference>
<dbReference type="FunFam" id="2.10.230.10:FF:000001">
    <property type="entry name" value="DnaJ subfamily A member 2"/>
    <property type="match status" value="1"/>
</dbReference>
<dbReference type="InterPro" id="IPR036869">
    <property type="entry name" value="J_dom_sf"/>
</dbReference>
<dbReference type="PROSITE" id="PS51188">
    <property type="entry name" value="ZF_CR"/>
    <property type="match status" value="1"/>
</dbReference>
<keyword evidence="4 5" id="KW-0862">Zinc</keyword>
<feature type="compositionally biased region" description="Basic and acidic residues" evidence="6">
    <location>
        <begin position="396"/>
        <end position="406"/>
    </location>
</feature>
<dbReference type="GO" id="GO:0008270">
    <property type="term" value="F:zinc ion binding"/>
    <property type="evidence" value="ECO:0007669"/>
    <property type="project" value="UniProtKB-KW"/>
</dbReference>
<feature type="domain" description="CR-type" evidence="7">
    <location>
        <begin position="144"/>
        <end position="227"/>
    </location>
</feature>
<dbReference type="InterPro" id="IPR001305">
    <property type="entry name" value="HSP_DnaJ_Cys-rich_dom"/>
</dbReference>
<dbReference type="CDD" id="cd10719">
    <property type="entry name" value="DnaJ_zf"/>
    <property type="match status" value="1"/>
</dbReference>
<feature type="zinc finger region" description="CR-type" evidence="5">
    <location>
        <begin position="144"/>
        <end position="227"/>
    </location>
</feature>
<dbReference type="GO" id="GO:0006457">
    <property type="term" value="P:protein folding"/>
    <property type="evidence" value="ECO:0007669"/>
    <property type="project" value="InterPro"/>
</dbReference>
<protein>
    <recommendedName>
        <fullName evidence="7">CR-type domain-containing protein</fullName>
    </recommendedName>
</protein>
<reference evidence="8" key="1">
    <citation type="submission" date="2020-10" db="EMBL/GenBank/DDBJ databases">
        <authorList>
            <person name="Kikuchi T."/>
        </authorList>
    </citation>
    <scope>NUCLEOTIDE SEQUENCE</scope>
    <source>
        <strain evidence="8">NKZ352</strain>
    </source>
</reference>
<organism evidence="8 9">
    <name type="scientific">Caenorhabditis auriculariae</name>
    <dbReference type="NCBI Taxonomy" id="2777116"/>
    <lineage>
        <taxon>Eukaryota</taxon>
        <taxon>Metazoa</taxon>
        <taxon>Ecdysozoa</taxon>
        <taxon>Nematoda</taxon>
        <taxon>Chromadorea</taxon>
        <taxon>Rhabditida</taxon>
        <taxon>Rhabditina</taxon>
        <taxon>Rhabditomorpha</taxon>
        <taxon>Rhabditoidea</taxon>
        <taxon>Rhabditidae</taxon>
        <taxon>Peloderinae</taxon>
        <taxon>Caenorhabditis</taxon>
    </lineage>
</organism>
<keyword evidence="9" id="KW-1185">Reference proteome</keyword>
<dbReference type="Pfam" id="PF01556">
    <property type="entry name" value="DnaJ_C"/>
    <property type="match status" value="1"/>
</dbReference>
<name>A0A8S1GTF9_9PELO</name>
<dbReference type="Gene3D" id="1.10.287.110">
    <property type="entry name" value="DnaJ domain"/>
    <property type="match status" value="1"/>
</dbReference>
<proteinExistence type="predicted"/>
<feature type="region of interest" description="Disordered" evidence="6">
    <location>
        <begin position="396"/>
        <end position="431"/>
    </location>
</feature>
<dbReference type="OrthoDB" id="550424at2759"/>
<gene>
    <name evidence="8" type="ORF">CAUJ_LOCUS2805</name>
</gene>
<dbReference type="SUPFAM" id="SSF49493">
    <property type="entry name" value="HSP40/DnaJ peptide-binding domain"/>
    <property type="match status" value="2"/>
</dbReference>
<evidence type="ECO:0000313" key="9">
    <source>
        <dbReference type="Proteomes" id="UP000835052"/>
    </source>
</evidence>
<evidence type="ECO:0000256" key="2">
    <source>
        <dbReference type="ARBA" id="ARBA00022737"/>
    </source>
</evidence>
<dbReference type="GO" id="GO:0051082">
    <property type="term" value="F:unfolded protein binding"/>
    <property type="evidence" value="ECO:0007669"/>
    <property type="project" value="InterPro"/>
</dbReference>
<dbReference type="GO" id="GO:0030544">
    <property type="term" value="F:Hsp70 protein binding"/>
    <property type="evidence" value="ECO:0007669"/>
    <property type="project" value="InterPro"/>
</dbReference>
<dbReference type="CDD" id="cd10747">
    <property type="entry name" value="DnaJ_C"/>
    <property type="match status" value="1"/>
</dbReference>
<dbReference type="InterPro" id="IPR036410">
    <property type="entry name" value="HSP_DnaJ_Cys-rich_dom_sf"/>
</dbReference>
<dbReference type="EMBL" id="CAJGYM010000005">
    <property type="protein sequence ID" value="CAD6186886.1"/>
    <property type="molecule type" value="Genomic_DNA"/>
</dbReference>
<evidence type="ECO:0000259" key="7">
    <source>
        <dbReference type="PROSITE" id="PS51188"/>
    </source>
</evidence>
<keyword evidence="1 5" id="KW-0479">Metal-binding</keyword>
<evidence type="ECO:0000256" key="1">
    <source>
        <dbReference type="ARBA" id="ARBA00022723"/>
    </source>
</evidence>
<sequence length="431" mass="48545">MFFSQLGVDFLEDFPAETAALSTPNFMKLWVCHLQRLLTKLKRRTDSWRSNITRTRILIMEINYAYEILSNPDRRRLYDARGLDGIQEGGSGGEDFDLFSNIFGGDDSPFSFFGGGHGGGGRRRRKFQDTVHPLTVNLEDVYNGKTSKLKLSKKVLCSSCKGSGGKAGHEYKCTSCSGQGIKVVKQRMGGQIQIMQVRCDVCRGAGSKVPDSDSCKTCKGEKHTQQQKIIEVHIQPGMQHNEKIVFKREGDQVDPDIDPGDVVIVLQVRDHELFERNDSDLHMKKEISLNEAICGFQFIVKHLDGRTLIIRNKPGEVVKPNSIRRVVGQGMPEHKHRELLGDLYIHFDVKFPVDHFLEEEQKYQLLRACFPAVKEVLQPPNSIEVSCMDYDEKKYSRGRGGEAYHDEDSDNEGGGHEFHGGPGGGVRCQQQ</sequence>
<dbReference type="InterPro" id="IPR044713">
    <property type="entry name" value="DNJA1/2-like"/>
</dbReference>
<evidence type="ECO:0000256" key="3">
    <source>
        <dbReference type="ARBA" id="ARBA00022771"/>
    </source>
</evidence>
<dbReference type="InterPro" id="IPR002939">
    <property type="entry name" value="DnaJ_C"/>
</dbReference>
<dbReference type="Proteomes" id="UP000835052">
    <property type="component" value="Unassembled WGS sequence"/>
</dbReference>
<dbReference type="PANTHER" id="PTHR43888">
    <property type="entry name" value="DNAJ-LIKE-2, ISOFORM A-RELATED"/>
    <property type="match status" value="1"/>
</dbReference>
<dbReference type="AlphaFoldDB" id="A0A8S1GTF9"/>
<feature type="compositionally biased region" description="Gly residues" evidence="6">
    <location>
        <begin position="420"/>
        <end position="431"/>
    </location>
</feature>
<keyword evidence="3 5" id="KW-0863">Zinc-finger</keyword>
<dbReference type="SUPFAM" id="SSF57938">
    <property type="entry name" value="DnaJ/Hsp40 cysteine-rich domain"/>
    <property type="match status" value="1"/>
</dbReference>
<dbReference type="InterPro" id="IPR008971">
    <property type="entry name" value="HSP40/DnaJ_pept-bd"/>
</dbReference>